<dbReference type="OrthoDB" id="6056921at2"/>
<proteinExistence type="predicted"/>
<protein>
    <recommendedName>
        <fullName evidence="2">DUF6801 domain-containing protein</fullName>
    </recommendedName>
</protein>
<evidence type="ECO:0000259" key="2">
    <source>
        <dbReference type="Pfam" id="PF20611"/>
    </source>
</evidence>
<dbReference type="RefSeq" id="WP_022986715.1">
    <property type="nucleotide sequence ID" value="NZ_CAXGPP010000013.1"/>
</dbReference>
<organism evidence="3 4">
    <name type="scientific">Alcanivorax profundi</name>
    <dbReference type="NCBI Taxonomy" id="2338368"/>
    <lineage>
        <taxon>Bacteria</taxon>
        <taxon>Pseudomonadati</taxon>
        <taxon>Pseudomonadota</taxon>
        <taxon>Gammaproteobacteria</taxon>
        <taxon>Oceanospirillales</taxon>
        <taxon>Alcanivoracaceae</taxon>
        <taxon>Alcanivorax</taxon>
    </lineage>
</organism>
<gene>
    <name evidence="3" type="ORF">D4A39_12585</name>
</gene>
<dbReference type="Proteomes" id="UP000283734">
    <property type="component" value="Unassembled WGS sequence"/>
</dbReference>
<accession>A0A418XXG4</accession>
<evidence type="ECO:0000256" key="1">
    <source>
        <dbReference type="SAM" id="SignalP"/>
    </source>
</evidence>
<feature type="signal peptide" evidence="1">
    <location>
        <begin position="1"/>
        <end position="24"/>
    </location>
</feature>
<evidence type="ECO:0000313" key="4">
    <source>
        <dbReference type="Proteomes" id="UP000283734"/>
    </source>
</evidence>
<keyword evidence="1" id="KW-0732">Signal</keyword>
<sequence>MSLEHVGPVATTALLMLLSASSAAAPVSATLDYTCVFPLIEEQPLSVDITSEMPGSLAVGQPSGSFQINGTATVSAESWNGLDFVGSDTLSGQVDAHASVTGNGLSLPLVIPMEIAAQPMPDEQGAFSIVASGVTPSLTFTSDNQGAVEIRVGNLVLNLTPRDDNDNPTGLGDFQSDCVPVTGEEALLHTITVSGDDAGSATFGVTGDAVLKGKANWPLVGELTVETSGSSVSGSMGLETSALSLDIPGLFKTFSLDAQATLEPVSSVSGELIDGELVLSLQARIRLADIRLKLFGVPIAIYNGEQCVSSQAMSLSAVTPPGQHFDVTTGGQVTGEYSVPAFENCGVMTGLVNRYLAGAGSSLSLQLAPL</sequence>
<reference evidence="3 4" key="1">
    <citation type="submission" date="2018-09" db="EMBL/GenBank/DDBJ databases">
        <title>Alcanivorax profundi sp. nov., isolated from 1000 m-depth seawater of the Mariana Trench.</title>
        <authorList>
            <person name="Liu J."/>
        </authorList>
    </citation>
    <scope>NUCLEOTIDE SEQUENCE [LARGE SCALE GENOMIC DNA]</scope>
    <source>
        <strain evidence="3 4">MTEO17</strain>
    </source>
</reference>
<feature type="chain" id="PRO_5019215044" description="DUF6801 domain-containing protein" evidence="1">
    <location>
        <begin position="25"/>
        <end position="370"/>
    </location>
</feature>
<dbReference type="Pfam" id="PF20611">
    <property type="entry name" value="DUF6801"/>
    <property type="match status" value="1"/>
</dbReference>
<evidence type="ECO:0000313" key="3">
    <source>
        <dbReference type="EMBL" id="RJG17536.1"/>
    </source>
</evidence>
<feature type="domain" description="DUF6801" evidence="2">
    <location>
        <begin position="32"/>
        <end position="188"/>
    </location>
</feature>
<dbReference type="InterPro" id="IPR046542">
    <property type="entry name" value="DUF6801"/>
</dbReference>
<dbReference type="AlphaFoldDB" id="A0A418XXG4"/>
<comment type="caution">
    <text evidence="3">The sequence shown here is derived from an EMBL/GenBank/DDBJ whole genome shotgun (WGS) entry which is preliminary data.</text>
</comment>
<dbReference type="EMBL" id="QYYA01000003">
    <property type="protein sequence ID" value="RJG17536.1"/>
    <property type="molecule type" value="Genomic_DNA"/>
</dbReference>
<keyword evidence="4" id="KW-1185">Reference proteome</keyword>
<name>A0A418XXG4_9GAMM</name>